<gene>
    <name evidence="9" type="primary">trmL</name>
    <name evidence="9" type="ORF">IAB04_03510</name>
</gene>
<dbReference type="EMBL" id="DVND01000094">
    <property type="protein sequence ID" value="HIU48406.1"/>
    <property type="molecule type" value="Genomic_DNA"/>
</dbReference>
<dbReference type="GO" id="GO:0008757">
    <property type="term" value="F:S-adenosylmethionine-dependent methyltransferase activity"/>
    <property type="evidence" value="ECO:0007669"/>
    <property type="project" value="UniProtKB-UniRule"/>
</dbReference>
<dbReference type="NCBIfam" id="TIGR00185">
    <property type="entry name" value="tRNA_yibK_trmL"/>
    <property type="match status" value="1"/>
</dbReference>
<dbReference type="EC" id="2.1.1.207" evidence="6"/>
<evidence type="ECO:0000256" key="7">
    <source>
        <dbReference type="PIRSR" id="PIRSR029256-1"/>
    </source>
</evidence>
<keyword evidence="4 6" id="KW-0949">S-adenosyl-L-methionine</keyword>
<comment type="function">
    <text evidence="6">Could methylate the ribose at the nucleotide 34 wobble position in tRNA.</text>
</comment>
<dbReference type="InterPro" id="IPR016914">
    <property type="entry name" value="TrmL"/>
</dbReference>
<reference evidence="9" key="2">
    <citation type="journal article" date="2021" name="PeerJ">
        <title>Extensive microbial diversity within the chicken gut microbiome revealed by metagenomics and culture.</title>
        <authorList>
            <person name="Gilroy R."/>
            <person name="Ravi A."/>
            <person name="Getino M."/>
            <person name="Pursley I."/>
            <person name="Horton D.L."/>
            <person name="Alikhan N.F."/>
            <person name="Baker D."/>
            <person name="Gharbi K."/>
            <person name="Hall N."/>
            <person name="Watson M."/>
            <person name="Adriaenssens E.M."/>
            <person name="Foster-Nyarko E."/>
            <person name="Jarju S."/>
            <person name="Secka A."/>
            <person name="Antonio M."/>
            <person name="Oren A."/>
            <person name="Chaudhuri R.R."/>
            <person name="La Ragione R."/>
            <person name="Hildebrand F."/>
            <person name="Pallen M.J."/>
        </authorList>
    </citation>
    <scope>NUCLEOTIDE SEQUENCE</scope>
    <source>
        <strain evidence="9">ChiSjej4B22-9803</strain>
    </source>
</reference>
<keyword evidence="1 6" id="KW-0963">Cytoplasm</keyword>
<protein>
    <recommendedName>
        <fullName evidence="6">Putative tRNA (cytidine(34)-2'-O)-methyltransferase</fullName>
        <ecNumber evidence="6">2.1.1.207</ecNumber>
    </recommendedName>
    <alternativeName>
        <fullName evidence="6">tRNA (cytidine/uridine-2'-O-)-methyltransferase</fullName>
    </alternativeName>
</protein>
<evidence type="ECO:0000313" key="9">
    <source>
        <dbReference type="EMBL" id="HIU48406.1"/>
    </source>
</evidence>
<keyword evidence="3 6" id="KW-0808">Transferase</keyword>
<dbReference type="Proteomes" id="UP000824111">
    <property type="component" value="Unassembled WGS sequence"/>
</dbReference>
<dbReference type="InterPro" id="IPR001537">
    <property type="entry name" value="SpoU_MeTrfase"/>
</dbReference>
<dbReference type="CDD" id="cd18094">
    <property type="entry name" value="SpoU-like_TrmL"/>
    <property type="match status" value="1"/>
</dbReference>
<dbReference type="PANTHER" id="PTHR42971">
    <property type="entry name" value="TRNA (CYTIDINE(34)-2'-O)-METHYLTRANSFERASE"/>
    <property type="match status" value="1"/>
</dbReference>
<dbReference type="GO" id="GO:0008175">
    <property type="term" value="F:tRNA methyltransferase activity"/>
    <property type="evidence" value="ECO:0007669"/>
    <property type="project" value="UniProtKB-UniRule"/>
</dbReference>
<dbReference type="GO" id="GO:0003723">
    <property type="term" value="F:RNA binding"/>
    <property type="evidence" value="ECO:0007669"/>
    <property type="project" value="InterPro"/>
</dbReference>
<evidence type="ECO:0000256" key="3">
    <source>
        <dbReference type="ARBA" id="ARBA00022679"/>
    </source>
</evidence>
<feature type="binding site" evidence="6 7">
    <location>
        <position position="129"/>
    </location>
    <ligand>
        <name>S-adenosyl-L-methionine</name>
        <dbReference type="ChEBI" id="CHEBI:59789"/>
    </ligand>
</feature>
<keyword evidence="2 6" id="KW-0489">Methyltransferase</keyword>
<dbReference type="InterPro" id="IPR029028">
    <property type="entry name" value="Alpha/beta_knot_MTases"/>
</dbReference>
<dbReference type="HAMAP" id="MF_01885">
    <property type="entry name" value="tRNA_methyltr_TrmL"/>
    <property type="match status" value="1"/>
</dbReference>
<evidence type="ECO:0000256" key="5">
    <source>
        <dbReference type="ARBA" id="ARBA00022694"/>
    </source>
</evidence>
<evidence type="ECO:0000256" key="2">
    <source>
        <dbReference type="ARBA" id="ARBA00022603"/>
    </source>
</evidence>
<dbReference type="PIRSF" id="PIRSF029256">
    <property type="entry name" value="SpoU_TrmH_prd"/>
    <property type="match status" value="1"/>
</dbReference>
<evidence type="ECO:0000313" key="10">
    <source>
        <dbReference type="Proteomes" id="UP000824111"/>
    </source>
</evidence>
<comment type="similarity">
    <text evidence="6">Belongs to the class IV-like SAM-binding methyltransferase superfamily. RNA methyltransferase TrmH family. TrmL subfamily.</text>
</comment>
<reference evidence="9" key="1">
    <citation type="submission" date="2020-10" db="EMBL/GenBank/DDBJ databases">
        <authorList>
            <person name="Gilroy R."/>
        </authorList>
    </citation>
    <scope>NUCLEOTIDE SEQUENCE</scope>
    <source>
        <strain evidence="9">ChiSjej4B22-9803</strain>
    </source>
</reference>
<sequence>MFHIVLVEPEIPQNTGNIARTCAATGARLHIVKPMGFEIDDKKLKRAGLDYWHLLGVTYYENLDEFFEKTAGGRYFYSTTKAPATYAEAEFRDGDYILFGKETKGLPEELLYKNRENCIRIPMVAKARSLNLSNAVAIVVYEALRQTGFRMLKAGGNLTKFSW</sequence>
<dbReference type="InterPro" id="IPR029026">
    <property type="entry name" value="tRNA_m1G_MTases_N"/>
</dbReference>
<dbReference type="AlphaFoldDB" id="A0A9D1LUQ3"/>
<name>A0A9D1LUQ3_9FIRM</name>
<feature type="domain" description="tRNA/rRNA methyltransferase SpoU type" evidence="8">
    <location>
        <begin position="2"/>
        <end position="141"/>
    </location>
</feature>
<dbReference type="GO" id="GO:0005737">
    <property type="term" value="C:cytoplasm"/>
    <property type="evidence" value="ECO:0007669"/>
    <property type="project" value="UniProtKB-SubCell"/>
</dbReference>
<keyword evidence="5 6" id="KW-0819">tRNA processing</keyword>
<evidence type="ECO:0000256" key="6">
    <source>
        <dbReference type="HAMAP-Rule" id="MF_01885"/>
    </source>
</evidence>
<feature type="binding site" evidence="6 7">
    <location>
        <position position="121"/>
    </location>
    <ligand>
        <name>S-adenosyl-L-methionine</name>
        <dbReference type="ChEBI" id="CHEBI:59789"/>
    </ligand>
</feature>
<organism evidence="9 10">
    <name type="scientific">Candidatus Avimonoglobus intestinipullorum</name>
    <dbReference type="NCBI Taxonomy" id="2840699"/>
    <lineage>
        <taxon>Bacteria</taxon>
        <taxon>Bacillati</taxon>
        <taxon>Bacillota</taxon>
        <taxon>Clostridia</taxon>
        <taxon>Eubacteriales</taxon>
        <taxon>Candidatus Avimonoglobus</taxon>
    </lineage>
</organism>
<dbReference type="Pfam" id="PF00588">
    <property type="entry name" value="SpoU_methylase"/>
    <property type="match status" value="1"/>
</dbReference>
<comment type="catalytic activity">
    <reaction evidence="6">
        <text>5-carboxymethylaminomethyluridine(34) in tRNA(Leu) + S-adenosyl-L-methionine = 5-carboxymethylaminomethyl-2'-O-methyluridine(34) in tRNA(Leu) + S-adenosyl-L-homocysteine + H(+)</text>
        <dbReference type="Rhea" id="RHEA:43088"/>
        <dbReference type="Rhea" id="RHEA-COMP:10333"/>
        <dbReference type="Rhea" id="RHEA-COMP:10334"/>
        <dbReference type="ChEBI" id="CHEBI:15378"/>
        <dbReference type="ChEBI" id="CHEBI:57856"/>
        <dbReference type="ChEBI" id="CHEBI:59789"/>
        <dbReference type="ChEBI" id="CHEBI:74508"/>
        <dbReference type="ChEBI" id="CHEBI:74511"/>
        <dbReference type="EC" id="2.1.1.207"/>
    </reaction>
</comment>
<evidence type="ECO:0000256" key="4">
    <source>
        <dbReference type="ARBA" id="ARBA00022691"/>
    </source>
</evidence>
<dbReference type="PANTHER" id="PTHR42971:SF1">
    <property type="entry name" value="TRNA (CYTIDINE(34)-2'-O)-METHYLTRANSFERASE"/>
    <property type="match status" value="1"/>
</dbReference>
<dbReference type="GO" id="GO:0042802">
    <property type="term" value="F:identical protein binding"/>
    <property type="evidence" value="ECO:0007669"/>
    <property type="project" value="UniProtKB-ARBA"/>
</dbReference>
<dbReference type="GO" id="GO:0002130">
    <property type="term" value="P:wobble position ribose methylation"/>
    <property type="evidence" value="ECO:0007669"/>
    <property type="project" value="TreeGrafter"/>
</dbReference>
<dbReference type="Gene3D" id="3.40.1280.10">
    <property type="match status" value="1"/>
</dbReference>
<evidence type="ECO:0000256" key="1">
    <source>
        <dbReference type="ARBA" id="ARBA00022490"/>
    </source>
</evidence>
<dbReference type="SUPFAM" id="SSF75217">
    <property type="entry name" value="alpha/beta knot"/>
    <property type="match status" value="1"/>
</dbReference>
<feature type="binding site" evidence="6 7">
    <location>
        <position position="100"/>
    </location>
    <ligand>
        <name>S-adenosyl-L-methionine</name>
        <dbReference type="ChEBI" id="CHEBI:59789"/>
    </ligand>
</feature>
<comment type="subcellular location">
    <subcellularLocation>
        <location evidence="6">Cytoplasm</location>
    </subcellularLocation>
</comment>
<comment type="catalytic activity">
    <reaction evidence="6">
        <text>cytidine(34) in tRNA + S-adenosyl-L-methionine = 2'-O-methylcytidine(34) in tRNA + S-adenosyl-L-homocysteine + H(+)</text>
        <dbReference type="Rhea" id="RHEA:43084"/>
        <dbReference type="Rhea" id="RHEA-COMP:10331"/>
        <dbReference type="Rhea" id="RHEA-COMP:10332"/>
        <dbReference type="ChEBI" id="CHEBI:15378"/>
        <dbReference type="ChEBI" id="CHEBI:57856"/>
        <dbReference type="ChEBI" id="CHEBI:59789"/>
        <dbReference type="ChEBI" id="CHEBI:74495"/>
        <dbReference type="ChEBI" id="CHEBI:82748"/>
        <dbReference type="EC" id="2.1.1.207"/>
    </reaction>
</comment>
<accession>A0A9D1LUQ3</accession>
<comment type="caution">
    <text evidence="6">Lacks conserved residue(s) required for the propagation of feature annotation.</text>
</comment>
<dbReference type="FunFam" id="3.40.1280.10:FF:000002">
    <property type="entry name" value="Peptidylprolyl isomerase"/>
    <property type="match status" value="1"/>
</dbReference>
<evidence type="ECO:0000259" key="8">
    <source>
        <dbReference type="Pfam" id="PF00588"/>
    </source>
</evidence>
<comment type="caution">
    <text evidence="9">The sequence shown here is derived from an EMBL/GenBank/DDBJ whole genome shotgun (WGS) entry which is preliminary data.</text>
</comment>
<proteinExistence type="inferred from homology"/>